<dbReference type="Proteomes" id="UP000008710">
    <property type="component" value="Plasmid pRHL1"/>
</dbReference>
<evidence type="ECO:0000256" key="4">
    <source>
        <dbReference type="ARBA" id="ARBA00022692"/>
    </source>
</evidence>
<evidence type="ECO:0000313" key="8">
    <source>
        <dbReference type="EMBL" id="ABH00133.1"/>
    </source>
</evidence>
<evidence type="ECO:0000256" key="6">
    <source>
        <dbReference type="ARBA" id="ARBA00023136"/>
    </source>
</evidence>
<keyword evidence="3" id="KW-1003">Cell membrane</keyword>
<dbReference type="InterPro" id="IPR036259">
    <property type="entry name" value="MFS_trans_sf"/>
</dbReference>
<feature type="transmembrane region" description="Helical" evidence="7">
    <location>
        <begin position="379"/>
        <end position="399"/>
    </location>
</feature>
<feature type="transmembrane region" description="Helical" evidence="7">
    <location>
        <begin position="230"/>
        <end position="251"/>
    </location>
</feature>
<feature type="transmembrane region" description="Helical" evidence="7">
    <location>
        <begin position="143"/>
        <end position="165"/>
    </location>
</feature>
<keyword evidence="2" id="KW-0813">Transport</keyword>
<protein>
    <submittedName>
        <fullName evidence="8">Probable permease</fullName>
    </submittedName>
</protein>
<dbReference type="RefSeq" id="WP_011599809.1">
    <property type="nucleotide sequence ID" value="NC_008269.1"/>
</dbReference>
<feature type="transmembrane region" description="Helical" evidence="7">
    <location>
        <begin position="352"/>
        <end position="373"/>
    </location>
</feature>
<comment type="subcellular location">
    <subcellularLocation>
        <location evidence="1">Cell membrane</location>
        <topology evidence="1">Multi-pass membrane protein</topology>
    </subcellularLocation>
</comment>
<keyword evidence="4 7" id="KW-0812">Transmembrane</keyword>
<feature type="transmembrane region" description="Helical" evidence="7">
    <location>
        <begin position="263"/>
        <end position="284"/>
    </location>
</feature>
<feature type="transmembrane region" description="Helical" evidence="7">
    <location>
        <begin position="54"/>
        <end position="75"/>
    </location>
</feature>
<dbReference type="Gene3D" id="1.20.1250.20">
    <property type="entry name" value="MFS general substrate transporter like domains"/>
    <property type="match status" value="1"/>
</dbReference>
<dbReference type="KEGG" id="rha:RHA1_ro09089"/>
<dbReference type="PANTHER" id="PTHR23513">
    <property type="entry name" value="INTEGRAL MEMBRANE EFFLUX PROTEIN-RELATED"/>
    <property type="match status" value="1"/>
</dbReference>
<keyword evidence="5 7" id="KW-1133">Transmembrane helix</keyword>
<proteinExistence type="predicted"/>
<feature type="transmembrane region" description="Helical" evidence="7">
    <location>
        <begin position="111"/>
        <end position="131"/>
    </location>
</feature>
<evidence type="ECO:0000256" key="3">
    <source>
        <dbReference type="ARBA" id="ARBA00022475"/>
    </source>
</evidence>
<evidence type="ECO:0000313" key="9">
    <source>
        <dbReference type="Proteomes" id="UP000008710"/>
    </source>
</evidence>
<keyword evidence="8" id="KW-0614">Plasmid</keyword>
<feature type="transmembrane region" description="Helical" evidence="7">
    <location>
        <begin position="21"/>
        <end position="42"/>
    </location>
</feature>
<reference evidence="9" key="1">
    <citation type="journal article" date="2006" name="Proc. Natl. Acad. Sci. U.S.A.">
        <title>The complete genome of Rhodococcus sp. RHA1 provides insights into a catabolic powerhouse.</title>
        <authorList>
            <person name="McLeod M.P."/>
            <person name="Warren R.L."/>
            <person name="Hsiao W.W.L."/>
            <person name="Araki N."/>
            <person name="Myhre M."/>
            <person name="Fernandes C."/>
            <person name="Miyazawa D."/>
            <person name="Wong W."/>
            <person name="Lillquist A.L."/>
            <person name="Wang D."/>
            <person name="Dosanjh M."/>
            <person name="Hara H."/>
            <person name="Petrescu A."/>
            <person name="Morin R.D."/>
            <person name="Yang G."/>
            <person name="Stott J.M."/>
            <person name="Schein J.E."/>
            <person name="Shin H."/>
            <person name="Smailus D."/>
            <person name="Siddiqui A.S."/>
            <person name="Marra M.A."/>
            <person name="Jones S.J.M."/>
            <person name="Holt R."/>
            <person name="Brinkman F.S.L."/>
            <person name="Miyauchi K."/>
            <person name="Fukuda M."/>
            <person name="Davies J.E."/>
            <person name="Mohn W.W."/>
            <person name="Eltis L.D."/>
        </authorList>
    </citation>
    <scope>NUCLEOTIDE SEQUENCE [LARGE SCALE GENOMIC DNA]</scope>
    <source>
        <strain evidence="9">RHA1</strain>
    </source>
</reference>
<feature type="transmembrane region" description="Helical" evidence="7">
    <location>
        <begin position="291"/>
        <end position="308"/>
    </location>
</feature>
<dbReference type="SUPFAM" id="SSF103473">
    <property type="entry name" value="MFS general substrate transporter"/>
    <property type="match status" value="1"/>
</dbReference>
<keyword evidence="6 7" id="KW-0472">Membrane</keyword>
<accession>Q0RX53</accession>
<evidence type="ECO:0000256" key="7">
    <source>
        <dbReference type="SAM" id="Phobius"/>
    </source>
</evidence>
<feature type="transmembrane region" description="Helical" evidence="7">
    <location>
        <begin position="314"/>
        <end position="331"/>
    </location>
</feature>
<evidence type="ECO:0000256" key="1">
    <source>
        <dbReference type="ARBA" id="ARBA00004651"/>
    </source>
</evidence>
<organism evidence="8 9">
    <name type="scientific">Rhodococcus jostii (strain RHA1)</name>
    <dbReference type="NCBI Taxonomy" id="101510"/>
    <lineage>
        <taxon>Bacteria</taxon>
        <taxon>Bacillati</taxon>
        <taxon>Actinomycetota</taxon>
        <taxon>Actinomycetes</taxon>
        <taxon>Mycobacteriales</taxon>
        <taxon>Nocardiaceae</taxon>
        <taxon>Rhodococcus</taxon>
    </lineage>
</organism>
<dbReference type="GO" id="GO:0005886">
    <property type="term" value="C:plasma membrane"/>
    <property type="evidence" value="ECO:0007669"/>
    <property type="project" value="UniProtKB-SubCell"/>
</dbReference>
<feature type="transmembrane region" description="Helical" evidence="7">
    <location>
        <begin position="87"/>
        <end position="105"/>
    </location>
</feature>
<evidence type="ECO:0000256" key="2">
    <source>
        <dbReference type="ARBA" id="ARBA00022448"/>
    </source>
</evidence>
<dbReference type="HOGENOM" id="CLU_034180_11_1_11"/>
<sequence length="524" mass="55414">MQPGAATSSLRDPLRNADFTVLVAVQCVTNVCVWVFVVAVQWTLTVSGESSTVIASVQTALAIPFLLFALPMGVWGERGAGPVLMRGALLVLASAAVAAAVLASTGDVPPWLMLATVGAVGAGLSTITIAWQSLMPHIVGRPLAGTAAILDGASYNGARAIGPIIGGALLTATTSEALFLALGVVFAVLVVPLRSRRRVGSAMPRSSERMLPALAAATRFVWNSAWTRRLLYRLSVFGMPSSCLWALLPVIAYERLGLSSSQFGLMFGLVGFGAVVGTVAVMPIRRRITQNAFICAGSLAYAAVLAAVATVSNVVVVAVLMAVVGASWVGVQSSWMMAAHGALPTWIRARTIALMLLVFQGCQAVGSIVWGALADLFSLELAFGTASVVMVGAGIGALVHGIVPAETIAPTLDAAGTRTAIPLAPVVEESAPVRVTVIYQLRPGGHASFRALRRDLARARRRLGARRWTAEVGTDRVIERFDFRDVAEYRRYLSTRLTDPEKCLLDRIWVDTCAERPMSRLSNR</sequence>
<dbReference type="PATRIC" id="fig|101510.16.peg.8370"/>
<dbReference type="InterPro" id="IPR010290">
    <property type="entry name" value="TM_effector"/>
</dbReference>
<dbReference type="PANTHER" id="PTHR23513:SF11">
    <property type="entry name" value="STAPHYLOFERRIN A TRANSPORTER"/>
    <property type="match status" value="1"/>
</dbReference>
<feature type="transmembrane region" description="Helical" evidence="7">
    <location>
        <begin position="177"/>
        <end position="195"/>
    </location>
</feature>
<evidence type="ECO:0000256" key="5">
    <source>
        <dbReference type="ARBA" id="ARBA00022989"/>
    </source>
</evidence>
<dbReference type="Pfam" id="PF05977">
    <property type="entry name" value="MFS_3"/>
    <property type="match status" value="1"/>
</dbReference>
<name>Q0RX53_RHOJR</name>
<gene>
    <name evidence="8" type="ordered locus">RHA1_ro09089</name>
</gene>
<dbReference type="CDD" id="cd06173">
    <property type="entry name" value="MFS_MefA_like"/>
    <property type="match status" value="1"/>
</dbReference>
<dbReference type="AlphaFoldDB" id="Q0RX53"/>
<dbReference type="EMBL" id="CP000432">
    <property type="protein sequence ID" value="ABH00133.1"/>
    <property type="molecule type" value="Genomic_DNA"/>
</dbReference>
<geneLocation type="plasmid" evidence="8 9">
    <name>pRHL1</name>
</geneLocation>